<evidence type="ECO:0000256" key="1">
    <source>
        <dbReference type="SAM" id="Coils"/>
    </source>
</evidence>
<keyword evidence="4" id="KW-1185">Reference proteome</keyword>
<feature type="coiled-coil region" evidence="1">
    <location>
        <begin position="30"/>
        <end position="57"/>
    </location>
</feature>
<gene>
    <name evidence="3" type="ORF">MARLIPOL_13119</name>
</gene>
<accession>R8AYH3</accession>
<dbReference type="HOGENOM" id="CLU_209760_0_0_6"/>
<keyword evidence="2" id="KW-0472">Membrane</keyword>
<evidence type="ECO:0000313" key="3">
    <source>
        <dbReference type="EMBL" id="EON91388.1"/>
    </source>
</evidence>
<protein>
    <recommendedName>
        <fullName evidence="5">DUF2897 domain-containing protein</fullName>
    </recommendedName>
</protein>
<comment type="caution">
    <text evidence="3">The sequence shown here is derived from an EMBL/GenBank/DDBJ whole genome shotgun (WGS) entry which is preliminary data.</text>
</comment>
<dbReference type="AlphaFoldDB" id="R8AYH3"/>
<proteinExistence type="predicted"/>
<name>R8AYH3_9GAMM</name>
<dbReference type="InterPro" id="IPR021550">
    <property type="entry name" value="DUF2897"/>
</dbReference>
<evidence type="ECO:0000313" key="4">
    <source>
        <dbReference type="Proteomes" id="UP000016540"/>
    </source>
</evidence>
<dbReference type="eggNOG" id="ENOG5033A6P">
    <property type="taxonomic scope" value="Bacteria"/>
</dbReference>
<dbReference type="Proteomes" id="UP000016540">
    <property type="component" value="Unassembled WGS sequence"/>
</dbReference>
<dbReference type="RefSeq" id="WP_012138728.1">
    <property type="nucleotide sequence ID" value="NZ_KE007326.1"/>
</dbReference>
<feature type="transmembrane region" description="Helical" evidence="2">
    <location>
        <begin position="6"/>
        <end position="23"/>
    </location>
</feature>
<keyword evidence="2" id="KW-1133">Transmembrane helix</keyword>
<sequence length="60" mass="6793">MPLIGWVIILLALGLIVGSLFLLRDSANTMHISEEKMKKIQARKAEVEAEESAEDREDWP</sequence>
<evidence type="ECO:0000256" key="2">
    <source>
        <dbReference type="SAM" id="Phobius"/>
    </source>
</evidence>
<organism evidence="3 4">
    <name type="scientific">Marinobacter lipolyticus SM19</name>
    <dbReference type="NCBI Taxonomy" id="1318628"/>
    <lineage>
        <taxon>Bacteria</taxon>
        <taxon>Pseudomonadati</taxon>
        <taxon>Pseudomonadota</taxon>
        <taxon>Gammaproteobacteria</taxon>
        <taxon>Pseudomonadales</taxon>
        <taxon>Marinobacteraceae</taxon>
        <taxon>Marinobacter</taxon>
    </lineage>
</organism>
<keyword evidence="1" id="KW-0175">Coiled coil</keyword>
<dbReference type="PATRIC" id="fig|1318628.3.peg.2619"/>
<keyword evidence="2" id="KW-0812">Transmembrane</keyword>
<evidence type="ECO:0008006" key="5">
    <source>
        <dbReference type="Google" id="ProtNLM"/>
    </source>
</evidence>
<dbReference type="Pfam" id="PF11446">
    <property type="entry name" value="DUF2897"/>
    <property type="match status" value="1"/>
</dbReference>
<reference evidence="3 4" key="1">
    <citation type="journal article" date="2013" name="Genome Announc.">
        <title>Draft Genome Sequence of the Moderately Halophilic Bacterium Marinobacter lipolyticus Strain SM19.</title>
        <authorList>
            <person name="Papke R.T."/>
            <person name="de la Haba R.R."/>
            <person name="Infante-Dominguez C."/>
            <person name="Perez D."/>
            <person name="Sanchez-Porro C."/>
            <person name="Lapierre P."/>
            <person name="Ventosa A."/>
        </authorList>
    </citation>
    <scope>NUCLEOTIDE SEQUENCE [LARGE SCALE GENOMIC DNA]</scope>
    <source>
        <strain evidence="3 4">SM19</strain>
    </source>
</reference>
<dbReference type="STRING" id="1318628.MARLIPOL_13119"/>
<dbReference type="EMBL" id="ASAD01000015">
    <property type="protein sequence ID" value="EON91388.1"/>
    <property type="molecule type" value="Genomic_DNA"/>
</dbReference>